<gene>
    <name evidence="4" type="primary">AC4</name>
</gene>
<dbReference type="EMBL" id="MH514011">
    <property type="protein sequence ID" value="QBI71945.1"/>
    <property type="molecule type" value="Genomic_DNA"/>
</dbReference>
<evidence type="ECO:0000256" key="1">
    <source>
        <dbReference type="ARBA" id="ARBA00008996"/>
    </source>
</evidence>
<dbReference type="GeneID" id="65246958"/>
<feature type="region of interest" description="Disordered" evidence="3">
    <location>
        <begin position="36"/>
        <end position="60"/>
    </location>
</feature>
<reference evidence="4 5" key="1">
    <citation type="submission" date="2018-06" db="EMBL/GenBank/DDBJ databases">
        <title>Molecular characterization of weed-infecting begomoviruses in Dominican Republic and Haiti.</title>
        <authorList>
            <person name="Maliano M.R."/>
            <person name="Macedo M.A."/>
            <person name="Rojas M.R."/>
            <person name="Gilbertson R.L."/>
        </authorList>
    </citation>
    <scope>NUCLEOTIDE SEQUENCE [LARGE SCALE GENOMIC DNA]</scope>
    <source>
        <strain evidence="4 5">Dominican Republic:Cerro Gordo:2015</strain>
    </source>
</reference>
<dbReference type="Pfam" id="PF01492">
    <property type="entry name" value="Gemini_C4"/>
    <property type="match status" value="1"/>
</dbReference>
<dbReference type="Proteomes" id="UP000503193">
    <property type="component" value="Genome"/>
</dbReference>
<accession>A0A481UKH0</accession>
<comment type="similarity">
    <text evidence="1">Belongs to the geminiviridae protein AC4/C4 family.</text>
</comment>
<evidence type="ECO:0000256" key="2">
    <source>
        <dbReference type="ARBA" id="ARBA00022581"/>
    </source>
</evidence>
<dbReference type="KEGG" id="vg:65246958"/>
<name>A0A481UKH0_9GEMI</name>
<proteinExistence type="inferred from homology"/>
<organism evidence="4 5">
    <name type="scientific">Tobacco leaf curl Dominican Republic virus</name>
    <dbReference type="NCBI Taxonomy" id="2528965"/>
    <lineage>
        <taxon>Viruses</taxon>
        <taxon>Monodnaviria</taxon>
        <taxon>Shotokuvirae</taxon>
        <taxon>Cressdnaviricota</taxon>
        <taxon>Repensiviricetes</taxon>
        <taxon>Geplafuvirales</taxon>
        <taxon>Geminiviridae</taxon>
        <taxon>Begomovirus</taxon>
        <taxon>Begomovirus nicotianadominicanense</taxon>
    </lineage>
</organism>
<evidence type="ECO:0000256" key="3">
    <source>
        <dbReference type="SAM" id="MobiDB-lite"/>
    </source>
</evidence>
<evidence type="ECO:0000313" key="5">
    <source>
        <dbReference type="Proteomes" id="UP000503193"/>
    </source>
</evidence>
<dbReference type="InterPro" id="IPR002488">
    <property type="entry name" value="Gemini_C4"/>
</dbReference>
<dbReference type="RefSeq" id="YP_010087213.1">
    <property type="nucleotide sequence ID" value="NC_055514.1"/>
</dbReference>
<sequence>MGNLTSMCFSSSRGNSTARIADSSTWFHQPGQYITIPTFREPNQAPTSSPTSRRTEIHWNGEDFRSTVDLLEEAARHLTTHTPRH</sequence>
<protein>
    <submittedName>
        <fullName evidence="4">AC4</fullName>
    </submittedName>
</protein>
<keyword evidence="5" id="KW-1185">Reference proteome</keyword>
<keyword evidence="2" id="KW-0945">Host-virus interaction</keyword>
<evidence type="ECO:0000313" key="4">
    <source>
        <dbReference type="EMBL" id="QBI71945.1"/>
    </source>
</evidence>